<dbReference type="Pfam" id="PF12490">
    <property type="entry name" value="BCAS3"/>
    <property type="match status" value="1"/>
</dbReference>
<keyword evidence="5" id="KW-1185">Reference proteome</keyword>
<comment type="caution">
    <text evidence="4">The sequence shown here is derived from an EMBL/GenBank/DDBJ whole genome shotgun (WGS) entry which is preliminary data.</text>
</comment>
<feature type="region of interest" description="Disordered" evidence="1">
    <location>
        <begin position="814"/>
        <end position="844"/>
    </location>
</feature>
<dbReference type="InterPro" id="IPR045142">
    <property type="entry name" value="BCAS3-like"/>
</dbReference>
<dbReference type="PANTHER" id="PTHR13268:SF0">
    <property type="entry name" value="BCAS3 MICROTUBULE ASSOCIATED CELL MIGRATION FACTOR"/>
    <property type="match status" value="1"/>
</dbReference>
<evidence type="ECO:0000256" key="1">
    <source>
        <dbReference type="SAM" id="MobiDB-lite"/>
    </source>
</evidence>
<dbReference type="Pfam" id="PF21034">
    <property type="entry name" value="BCAS3_WD40"/>
    <property type="match status" value="1"/>
</dbReference>
<dbReference type="GO" id="GO:0006914">
    <property type="term" value="P:autophagy"/>
    <property type="evidence" value="ECO:0007669"/>
    <property type="project" value="InterPro"/>
</dbReference>
<dbReference type="EMBL" id="LWCA01000002">
    <property type="protein sequence ID" value="OAF72155.1"/>
    <property type="molecule type" value="Genomic_DNA"/>
</dbReference>
<dbReference type="InterPro" id="IPR048382">
    <property type="entry name" value="BCAS3_WD40"/>
</dbReference>
<evidence type="ECO:0000313" key="4">
    <source>
        <dbReference type="EMBL" id="OAF72155.1"/>
    </source>
</evidence>
<feature type="compositionally biased region" description="Polar residues" evidence="1">
    <location>
        <begin position="829"/>
        <end position="844"/>
    </location>
</feature>
<dbReference type="GO" id="GO:0042594">
    <property type="term" value="P:response to starvation"/>
    <property type="evidence" value="ECO:0007669"/>
    <property type="project" value="TreeGrafter"/>
</dbReference>
<feature type="domain" description="BCAS3 WD40" evidence="3">
    <location>
        <begin position="20"/>
        <end position="405"/>
    </location>
</feature>
<reference evidence="4 5" key="1">
    <citation type="submission" date="2016-04" db="EMBL/GenBank/DDBJ databases">
        <title>The genome of Intoshia linei affirms orthonectids as highly simplified spiralians.</title>
        <authorList>
            <person name="Mikhailov K.V."/>
            <person name="Slusarev G.S."/>
            <person name="Nikitin M.A."/>
            <person name="Logacheva M.D."/>
            <person name="Penin A."/>
            <person name="Aleoshin V."/>
            <person name="Panchin Y.V."/>
        </authorList>
    </citation>
    <scope>NUCLEOTIDE SEQUENCE [LARGE SCALE GENOMIC DNA]</scope>
    <source>
        <strain evidence="4">Intl2013</strain>
        <tissue evidence="4">Whole animal</tissue>
    </source>
</reference>
<dbReference type="OrthoDB" id="25778at2759"/>
<sequence length="844" mass="96021">MFGKNVFGSRNQSLKNQNAIQWVKFINCKLNEIAHFSNSDPNIEYIDALVFLIGYYVGFEAWVLPVNRKAQCFLALRDESYICVEILSHDGTYMESNCELKNKRPFIALSKKREPNIIDIISLNYAETVKKIRMETAIISMKSNANFFVVCDSTHIKAFKMNDLTEILHLKTGNTLQNVKLNPFDLGDSSIIFVYETFYPIMESITHFNINEKYKSYTSSVIDMTNVFKKSLYVFGETITNTFSETSPQKVVQTNSDSIFSHLESTECLRPVVTILDLNKLANQEIVVKNESLDNVNLTCHFTLGSHESTYNENIINFLKFDCSGSLILCADQYGHDFYIFRLLLNPMRGNKGCVQHLYSLHRGDTICTLQNVSFSYDSRWVLLTSNYGSTHLFAIAPYGGKPFFNFNTTFLYGSNAQRGDRLVDRVPVTRTHSGYRVVNRMTNFDKTSGLADLADLKQKNFDYATSNSQIPLHQNIGVCTDPKIVDIYNTPVIVFAICLFKNNEIGSLNRITATVIEGELPILVAANCFAGPRGYDAMLSPREFKIGTDQDIMPAIFTLNDEGKLVEYKVSFQSKLNESDSAFLTTPISDENFVYYQVTRWPFKNANHSKEITYPLPRDNPLIAIENLNSNKYEIIMENCSSSHVDVIEEKQPLHPNVHNNFYNDSKWLSNIEIITHAGPNRRIWMGPQFEFKLRDKDKIVPLDTYKCRPSGRATPTFNPELSANCSPRGVTKISLSTVTSCDNYSNSPTSSVEAGSYEKIQNLNCTNELKPSFQCGEYNENRTKKSNIYQLEKSSIEEKIAEAISDVYYTRDNKSESDKMDGEDGMDSQTMYSSLHNSFESF</sequence>
<dbReference type="Proteomes" id="UP000078046">
    <property type="component" value="Unassembled WGS sequence"/>
</dbReference>
<dbReference type="InterPro" id="IPR022175">
    <property type="entry name" value="BCAS3_dom"/>
</dbReference>
<gene>
    <name evidence="4" type="ORF">A3Q56_00034</name>
</gene>
<evidence type="ECO:0000259" key="3">
    <source>
        <dbReference type="Pfam" id="PF21034"/>
    </source>
</evidence>
<feature type="domain" description="BCAS3" evidence="2">
    <location>
        <begin position="623"/>
        <end position="700"/>
    </location>
</feature>
<feature type="compositionally biased region" description="Basic and acidic residues" evidence="1">
    <location>
        <begin position="814"/>
        <end position="824"/>
    </location>
</feature>
<evidence type="ECO:0008006" key="6">
    <source>
        <dbReference type="Google" id="ProtNLM"/>
    </source>
</evidence>
<protein>
    <recommendedName>
        <fullName evidence="6">BCAS3 domain-containing protein</fullName>
    </recommendedName>
</protein>
<dbReference type="PANTHER" id="PTHR13268">
    <property type="entry name" value="BREAST CARCINOMA AMPLIFIED SEQUENCE 3"/>
    <property type="match status" value="1"/>
</dbReference>
<dbReference type="AlphaFoldDB" id="A0A177BD63"/>
<organism evidence="4 5">
    <name type="scientific">Intoshia linei</name>
    <dbReference type="NCBI Taxonomy" id="1819745"/>
    <lineage>
        <taxon>Eukaryota</taxon>
        <taxon>Metazoa</taxon>
        <taxon>Spiralia</taxon>
        <taxon>Lophotrochozoa</taxon>
        <taxon>Mesozoa</taxon>
        <taxon>Orthonectida</taxon>
        <taxon>Rhopaluridae</taxon>
        <taxon>Intoshia</taxon>
    </lineage>
</organism>
<proteinExistence type="predicted"/>
<evidence type="ECO:0000259" key="2">
    <source>
        <dbReference type="Pfam" id="PF12490"/>
    </source>
</evidence>
<evidence type="ECO:0000313" key="5">
    <source>
        <dbReference type="Proteomes" id="UP000078046"/>
    </source>
</evidence>
<name>A0A177BD63_9BILA</name>
<dbReference type="GO" id="GO:0005737">
    <property type="term" value="C:cytoplasm"/>
    <property type="evidence" value="ECO:0007669"/>
    <property type="project" value="TreeGrafter"/>
</dbReference>
<accession>A0A177BD63</accession>